<evidence type="ECO:0000256" key="2">
    <source>
        <dbReference type="ARBA" id="ARBA00006806"/>
    </source>
</evidence>
<accession>A0A9J8BC70</accession>
<dbReference type="InterPro" id="IPR004226">
    <property type="entry name" value="TBCA"/>
</dbReference>
<dbReference type="GO" id="GO:0005829">
    <property type="term" value="C:cytosol"/>
    <property type="evidence" value="ECO:0007669"/>
    <property type="project" value="TreeGrafter"/>
</dbReference>
<dbReference type="GO" id="GO:0005874">
    <property type="term" value="C:microtubule"/>
    <property type="evidence" value="ECO:0007669"/>
    <property type="project" value="UniProtKB-KW"/>
</dbReference>
<dbReference type="InterPro" id="IPR036126">
    <property type="entry name" value="TBCA_sf"/>
</dbReference>
<evidence type="ECO:0000256" key="3">
    <source>
        <dbReference type="ARBA" id="ARBA00015002"/>
    </source>
</evidence>
<evidence type="ECO:0000256" key="1">
    <source>
        <dbReference type="ARBA" id="ARBA00003046"/>
    </source>
</evidence>
<protein>
    <recommendedName>
        <fullName evidence="3 6">Tubulin-specific chaperone A</fullName>
    </recommendedName>
</protein>
<sequence>LHGDKFLTALVRQIRFLVKLASRYPFSFLFLSLSLAKEEVFYIKEAKLQEEKVERLKAEAGDEYVIKKQIEVLQESRMMIPDCHRRLAMAHADLQQLLEAEEELAEMEEYKEARTILDSAKLEG</sequence>
<comment type="subunit">
    <text evidence="5 6">Supercomplex made of cofactors A to E. Cofactors A and D function by capturing and stabilizing tubulin in a quasi-native conformation. Cofactor E binds to the cofactor D-tubulin complex; interaction with cofactor C then causes the release of tubulin polypeptides that are committed to the native state.</text>
</comment>
<evidence type="ECO:0000313" key="7">
    <source>
        <dbReference type="Ensembl" id="ENSCCRP00000155374.1"/>
    </source>
</evidence>
<dbReference type="Ensembl" id="ENSCCRT00000150791.1">
    <property type="protein sequence ID" value="ENSCCRP00000155374.1"/>
    <property type="gene ID" value="ENSCCRG00000071108.1"/>
</dbReference>
<dbReference type="Gene3D" id="1.20.58.90">
    <property type="match status" value="1"/>
</dbReference>
<dbReference type="GO" id="GO:0007023">
    <property type="term" value="P:post-chaperonin tubulin folding pathway"/>
    <property type="evidence" value="ECO:0007669"/>
    <property type="project" value="UniProtKB-UniRule"/>
</dbReference>
<comment type="function">
    <text evidence="1">Tubulin-folding protein; involved in the early step of the tubulin folding pathway.</text>
</comment>
<evidence type="ECO:0000256" key="6">
    <source>
        <dbReference type="RuleBase" id="RU364030"/>
    </source>
</evidence>
<keyword evidence="6" id="KW-0493">Microtubule</keyword>
<keyword evidence="4 6" id="KW-0143">Chaperone</keyword>
<dbReference type="AlphaFoldDB" id="A0A9J8BC70"/>
<dbReference type="GO" id="GO:0048487">
    <property type="term" value="F:beta-tubulin binding"/>
    <property type="evidence" value="ECO:0007669"/>
    <property type="project" value="InterPro"/>
</dbReference>
<keyword evidence="6" id="KW-0206">Cytoskeleton</keyword>
<dbReference type="PANTHER" id="PTHR21500:SF0">
    <property type="entry name" value="TUBULIN-SPECIFIC CHAPERONE A"/>
    <property type="match status" value="1"/>
</dbReference>
<evidence type="ECO:0000256" key="4">
    <source>
        <dbReference type="ARBA" id="ARBA00023186"/>
    </source>
</evidence>
<evidence type="ECO:0000256" key="5">
    <source>
        <dbReference type="ARBA" id="ARBA00026055"/>
    </source>
</evidence>
<comment type="subcellular location">
    <subcellularLocation>
        <location evidence="6">Cytoplasm</location>
        <location evidence="6">Cytoskeleton</location>
    </subcellularLocation>
</comment>
<dbReference type="PANTHER" id="PTHR21500">
    <property type="entry name" value="TUBULIN-SPECIFIC CHAPERONE A"/>
    <property type="match status" value="1"/>
</dbReference>
<dbReference type="Proteomes" id="UP001108240">
    <property type="component" value="Unplaced"/>
</dbReference>
<reference evidence="7" key="2">
    <citation type="submission" date="2025-09" db="UniProtKB">
        <authorList>
            <consortium name="Ensembl"/>
        </authorList>
    </citation>
    <scope>IDENTIFICATION</scope>
</reference>
<dbReference type="SUPFAM" id="SSF46988">
    <property type="entry name" value="Tubulin chaperone cofactor A"/>
    <property type="match status" value="1"/>
</dbReference>
<reference evidence="7" key="1">
    <citation type="submission" date="2025-08" db="UniProtKB">
        <authorList>
            <consortium name="Ensembl"/>
        </authorList>
    </citation>
    <scope>IDENTIFICATION</scope>
</reference>
<comment type="similarity">
    <text evidence="2 6">Belongs to the TBCA family.</text>
</comment>
<keyword evidence="8" id="KW-1185">Reference proteome</keyword>
<dbReference type="GO" id="GO:0007021">
    <property type="term" value="P:tubulin complex assembly"/>
    <property type="evidence" value="ECO:0007669"/>
    <property type="project" value="UniProtKB-UniRule"/>
</dbReference>
<proteinExistence type="inferred from homology"/>
<keyword evidence="6" id="KW-0963">Cytoplasm</keyword>
<name>A0A9J8BC70_CYPCA</name>
<dbReference type="GeneTree" id="ENSGT00390000009710"/>
<evidence type="ECO:0000313" key="8">
    <source>
        <dbReference type="Proteomes" id="UP001108240"/>
    </source>
</evidence>
<organism evidence="7 8">
    <name type="scientific">Cyprinus carpio carpio</name>
    <dbReference type="NCBI Taxonomy" id="630221"/>
    <lineage>
        <taxon>Eukaryota</taxon>
        <taxon>Metazoa</taxon>
        <taxon>Chordata</taxon>
        <taxon>Craniata</taxon>
        <taxon>Vertebrata</taxon>
        <taxon>Euteleostomi</taxon>
        <taxon>Actinopterygii</taxon>
        <taxon>Neopterygii</taxon>
        <taxon>Teleostei</taxon>
        <taxon>Ostariophysi</taxon>
        <taxon>Cypriniformes</taxon>
        <taxon>Cyprinidae</taxon>
        <taxon>Cyprininae</taxon>
        <taxon>Cyprinus</taxon>
    </lineage>
</organism>
<dbReference type="FunFam" id="1.20.58.90:FF:000008">
    <property type="entry name" value="Tubulin-specific chaperone A"/>
    <property type="match status" value="1"/>
</dbReference>
<dbReference type="Pfam" id="PF02970">
    <property type="entry name" value="TBCA"/>
    <property type="match status" value="1"/>
</dbReference>